<organism evidence="1">
    <name type="scientific">Tanacetum cinerariifolium</name>
    <name type="common">Dalmatian daisy</name>
    <name type="synonym">Chrysanthemum cinerariifolium</name>
    <dbReference type="NCBI Taxonomy" id="118510"/>
    <lineage>
        <taxon>Eukaryota</taxon>
        <taxon>Viridiplantae</taxon>
        <taxon>Streptophyta</taxon>
        <taxon>Embryophyta</taxon>
        <taxon>Tracheophyta</taxon>
        <taxon>Spermatophyta</taxon>
        <taxon>Magnoliopsida</taxon>
        <taxon>eudicotyledons</taxon>
        <taxon>Gunneridae</taxon>
        <taxon>Pentapetalae</taxon>
        <taxon>asterids</taxon>
        <taxon>campanulids</taxon>
        <taxon>Asterales</taxon>
        <taxon>Asteraceae</taxon>
        <taxon>Asteroideae</taxon>
        <taxon>Anthemideae</taxon>
        <taxon>Anthemidinae</taxon>
        <taxon>Tanacetum</taxon>
    </lineage>
</organism>
<dbReference type="AlphaFoldDB" id="A0A699L0T9"/>
<sequence>MGCALAHIRFEGALIWSIDLPFSTGGHIPGSDEGSMTLKELTNLCTTLLQKRKNLKSQQMFQDINDVLDKGADTKMIVEDKGNGEKGGSTTETVSTARPDISAARPEVKLVLLNQKLLLQHQICLMMKMSPLLIPW</sequence>
<dbReference type="EMBL" id="BKCJ010574965">
    <property type="protein sequence ID" value="GFB20496.1"/>
    <property type="molecule type" value="Genomic_DNA"/>
</dbReference>
<reference evidence="1" key="1">
    <citation type="journal article" date="2019" name="Sci. Rep.">
        <title>Draft genome of Tanacetum cinerariifolium, the natural source of mosquito coil.</title>
        <authorList>
            <person name="Yamashiro T."/>
            <person name="Shiraishi A."/>
            <person name="Satake H."/>
            <person name="Nakayama K."/>
        </authorList>
    </citation>
    <scope>NUCLEOTIDE SEQUENCE</scope>
</reference>
<proteinExistence type="predicted"/>
<name>A0A699L0T9_TANCI</name>
<protein>
    <submittedName>
        <fullName evidence="1">Uncharacterized protein</fullName>
    </submittedName>
</protein>
<accession>A0A699L0T9</accession>
<gene>
    <name evidence="1" type="ORF">Tci_692467</name>
</gene>
<evidence type="ECO:0000313" key="1">
    <source>
        <dbReference type="EMBL" id="GFB20496.1"/>
    </source>
</evidence>
<comment type="caution">
    <text evidence="1">The sequence shown here is derived from an EMBL/GenBank/DDBJ whole genome shotgun (WGS) entry which is preliminary data.</text>
</comment>